<reference evidence="1" key="1">
    <citation type="submission" date="2021-01" db="EMBL/GenBank/DDBJ databases">
        <authorList>
            <person name="Corre E."/>
            <person name="Pelletier E."/>
            <person name="Niang G."/>
            <person name="Scheremetjew M."/>
            <person name="Finn R."/>
            <person name="Kale V."/>
            <person name="Holt S."/>
            <person name="Cochrane G."/>
            <person name="Meng A."/>
            <person name="Brown T."/>
            <person name="Cohen L."/>
        </authorList>
    </citation>
    <scope>NUCLEOTIDE SEQUENCE</scope>
    <source>
        <strain evidence="1">CCMP3328</strain>
    </source>
</reference>
<organism evidence="1">
    <name type="scientific">Craspedostauros australis</name>
    <dbReference type="NCBI Taxonomy" id="1486917"/>
    <lineage>
        <taxon>Eukaryota</taxon>
        <taxon>Sar</taxon>
        <taxon>Stramenopiles</taxon>
        <taxon>Ochrophyta</taxon>
        <taxon>Bacillariophyta</taxon>
        <taxon>Bacillariophyceae</taxon>
        <taxon>Bacillariophycidae</taxon>
        <taxon>Naviculales</taxon>
        <taxon>Naviculaceae</taxon>
        <taxon>Craspedostauros</taxon>
    </lineage>
</organism>
<evidence type="ECO:0000313" key="1">
    <source>
        <dbReference type="EMBL" id="CAD8338489.1"/>
    </source>
</evidence>
<gene>
    <name evidence="1" type="ORF">CAUS1442_LOCUS10618</name>
</gene>
<name>A0A7R9ZNV8_9STRA</name>
<accession>A0A7R9ZNV8</accession>
<dbReference type="EMBL" id="HBEF01017032">
    <property type="protein sequence ID" value="CAD8338489.1"/>
    <property type="molecule type" value="Transcribed_RNA"/>
</dbReference>
<dbReference type="AlphaFoldDB" id="A0A7R9ZNV8"/>
<protein>
    <submittedName>
        <fullName evidence="1">Uncharacterized protein</fullName>
    </submittedName>
</protein>
<proteinExistence type="predicted"/>
<sequence length="515" mass="59066">MTSSVNPSVNPFVDPSAGGRADAWTLHNITAQELTSLICALCLLRDCFYDPDLITEGIPALIDDTESIVPFEVHKPKAWSIHISDGRHWDALVDTFHYKWSEFTAFVARHNMVCINSSIFVTMGVTGYTNRMDMLFSTPIDKSYQLFFFAQRDVDVATKVMIQGFLRFMFKCLEHDADPVRVTVYNKKTLDLIVTEPYMLARVTPQELSFGKRSLMIGTDHVHWLVRHTESLLLGLVQRYTFSTERLFQEMAKATSRVTELTIRCDILNISDTIHSAALAFGKQLVCSLKSFCLEKAGYLTVDSWESFIHAISNHHGNLNHVRVAGKVSTIKWIDDLKLLMSNTSLREIEYEVPIPDGTSCEEKARFRNEVKEHLWRCPHLEKLRLHSDDLSEQQREDLIRPALISHRLDKHMLQKRGAMVQKLKTAHSGTIVSSDDSVASKRIHDRDNIKRPMEDGPDLDELSHFEIGWLLTHKDVRRSADLMYLLTGENFLWIKQMWDRGRSEVAKKARHVAP</sequence>